<name>A0A6A7A9E1_9PLEO</name>
<dbReference type="GO" id="GO:0000981">
    <property type="term" value="F:DNA-binding transcription factor activity, RNA polymerase II-specific"/>
    <property type="evidence" value="ECO:0007669"/>
    <property type="project" value="TreeGrafter"/>
</dbReference>
<dbReference type="InterPro" id="IPR052400">
    <property type="entry name" value="Zn2-C6_fungal_TF"/>
</dbReference>
<dbReference type="PANTHER" id="PTHR47657">
    <property type="entry name" value="STEROL REGULATORY ELEMENT-BINDING PROTEIN ECM22"/>
    <property type="match status" value="1"/>
</dbReference>
<gene>
    <name evidence="1" type="ORF">CC86DRAFT_286035</name>
</gene>
<proteinExistence type="predicted"/>
<sequence>MEDMFDGWLAMPSVADFLDKKPAKCVHRLKDSGLPRVPSSSTEDARPHDLAATRCDFANTYRYRDRPSPSTENVAATGLAARQRREHTKSRLGCLSCKKRKVKYPYLMHALLGLAGSHNALQVPSSTPHATLTHRQKAITGLEHAFTRWPPPAQEAHVMLATSYLLCFQSSYIADGFLENILSLRGCALLSKLILSGGLAGPFSVQADMPAVIMQWNLRTFPHLDQTIAHEALLSLKAFSHLLASPIASPIARALVASLVGSITPLLVSEDLASGQNTFTLETPAHEITTPYARVLVQNPLSDALANGDIDWSDISTPSSATPDPLKSFVALMSSLLILAQYPHEQLLGLFDPSDQFGQVVMAHFLAVRCVISPLSAPQTGMHVPVAAMVAWMEGVVGAVKGEWKAYVAWPTKILKCMKESVEKKRGLDFGDVLDMLVQDAGAFREGRGRK</sequence>
<dbReference type="AlphaFoldDB" id="A0A6A7A9E1"/>
<dbReference type="EMBL" id="MU006220">
    <property type="protein sequence ID" value="KAF2829902.1"/>
    <property type="molecule type" value="Genomic_DNA"/>
</dbReference>
<dbReference type="Proteomes" id="UP000799424">
    <property type="component" value="Unassembled WGS sequence"/>
</dbReference>
<accession>A0A6A7A9E1</accession>
<protein>
    <submittedName>
        <fullName evidence="1">Uncharacterized protein</fullName>
    </submittedName>
</protein>
<dbReference type="OrthoDB" id="416217at2759"/>
<dbReference type="PANTHER" id="PTHR47657:SF7">
    <property type="entry name" value="STEROL REGULATORY ELEMENT-BINDING PROTEIN ECM22"/>
    <property type="match status" value="1"/>
</dbReference>
<evidence type="ECO:0000313" key="2">
    <source>
        <dbReference type="Proteomes" id="UP000799424"/>
    </source>
</evidence>
<keyword evidence="2" id="KW-1185">Reference proteome</keyword>
<reference evidence="1" key="1">
    <citation type="journal article" date="2020" name="Stud. Mycol.">
        <title>101 Dothideomycetes genomes: a test case for predicting lifestyles and emergence of pathogens.</title>
        <authorList>
            <person name="Haridas S."/>
            <person name="Albert R."/>
            <person name="Binder M."/>
            <person name="Bloem J."/>
            <person name="Labutti K."/>
            <person name="Salamov A."/>
            <person name="Andreopoulos B."/>
            <person name="Baker S."/>
            <person name="Barry K."/>
            <person name="Bills G."/>
            <person name="Bluhm B."/>
            <person name="Cannon C."/>
            <person name="Castanera R."/>
            <person name="Culley D."/>
            <person name="Daum C."/>
            <person name="Ezra D."/>
            <person name="Gonzalez J."/>
            <person name="Henrissat B."/>
            <person name="Kuo A."/>
            <person name="Liang C."/>
            <person name="Lipzen A."/>
            <person name="Lutzoni F."/>
            <person name="Magnuson J."/>
            <person name="Mondo S."/>
            <person name="Nolan M."/>
            <person name="Ohm R."/>
            <person name="Pangilinan J."/>
            <person name="Park H.-J."/>
            <person name="Ramirez L."/>
            <person name="Alfaro M."/>
            <person name="Sun H."/>
            <person name="Tritt A."/>
            <person name="Yoshinaga Y."/>
            <person name="Zwiers L.-H."/>
            <person name="Turgeon B."/>
            <person name="Goodwin S."/>
            <person name="Spatafora J."/>
            <person name="Crous P."/>
            <person name="Grigoriev I."/>
        </authorList>
    </citation>
    <scope>NUCLEOTIDE SEQUENCE</scope>
    <source>
        <strain evidence="1">CBS 113818</strain>
    </source>
</reference>
<organism evidence="1 2">
    <name type="scientific">Ophiobolus disseminans</name>
    <dbReference type="NCBI Taxonomy" id="1469910"/>
    <lineage>
        <taxon>Eukaryota</taxon>
        <taxon>Fungi</taxon>
        <taxon>Dikarya</taxon>
        <taxon>Ascomycota</taxon>
        <taxon>Pezizomycotina</taxon>
        <taxon>Dothideomycetes</taxon>
        <taxon>Pleosporomycetidae</taxon>
        <taxon>Pleosporales</taxon>
        <taxon>Pleosporineae</taxon>
        <taxon>Phaeosphaeriaceae</taxon>
        <taxon>Ophiobolus</taxon>
    </lineage>
</organism>
<evidence type="ECO:0000313" key="1">
    <source>
        <dbReference type="EMBL" id="KAF2829902.1"/>
    </source>
</evidence>